<accession>A0A0W7WL31</accession>
<keyword evidence="7" id="KW-0813">Transport</keyword>
<dbReference type="PANTHER" id="PTHR30558">
    <property type="entry name" value="EXBD MEMBRANE COMPONENT OF PMF-DRIVEN MACROMOLECULE IMPORT SYSTEM"/>
    <property type="match status" value="1"/>
</dbReference>
<dbReference type="GO" id="GO:0015031">
    <property type="term" value="P:protein transport"/>
    <property type="evidence" value="ECO:0007669"/>
    <property type="project" value="UniProtKB-KW"/>
</dbReference>
<comment type="similarity">
    <text evidence="2 7">Belongs to the ExbD/TolR family.</text>
</comment>
<sequence length="125" mass="13626">MLDLPASPRRRRPSLTPMIDVVFLLLVFFMLAARFGLPLSQPLTLPEAGSASDYRGPPRLVEIGPDSLQLNGRPVTDLPAALAELMRDNRDIVVLRARDGADVQRLSDVIDLLSAAGLTRIALVE</sequence>
<dbReference type="Gene3D" id="3.30.420.270">
    <property type="match status" value="1"/>
</dbReference>
<comment type="subcellular location">
    <subcellularLocation>
        <location evidence="1">Cell membrane</location>
        <topology evidence="1">Single-pass membrane protein</topology>
    </subcellularLocation>
    <subcellularLocation>
        <location evidence="7">Cell membrane</location>
        <topology evidence="7">Single-pass type II membrane protein</topology>
    </subcellularLocation>
</comment>
<gene>
    <name evidence="8" type="ORF">AVJ23_09325</name>
</gene>
<dbReference type="RefSeq" id="WP_058861902.1">
    <property type="nucleotide sequence ID" value="NZ_LPXO01000004.1"/>
</dbReference>
<dbReference type="InterPro" id="IPR003400">
    <property type="entry name" value="ExbD"/>
</dbReference>
<dbReference type="AlphaFoldDB" id="A0A0W7WL31"/>
<evidence type="ECO:0000256" key="5">
    <source>
        <dbReference type="ARBA" id="ARBA00022989"/>
    </source>
</evidence>
<evidence type="ECO:0000256" key="1">
    <source>
        <dbReference type="ARBA" id="ARBA00004162"/>
    </source>
</evidence>
<keyword evidence="9" id="KW-1185">Reference proteome</keyword>
<dbReference type="GO" id="GO:0005886">
    <property type="term" value="C:plasma membrane"/>
    <property type="evidence" value="ECO:0007669"/>
    <property type="project" value="UniProtKB-SubCell"/>
</dbReference>
<evidence type="ECO:0000256" key="2">
    <source>
        <dbReference type="ARBA" id="ARBA00005811"/>
    </source>
</evidence>
<keyword evidence="3" id="KW-1003">Cell membrane</keyword>
<dbReference type="OrthoDB" id="5456447at2"/>
<evidence type="ECO:0000313" key="8">
    <source>
        <dbReference type="EMBL" id="KUF11238.1"/>
    </source>
</evidence>
<evidence type="ECO:0000313" key="9">
    <source>
        <dbReference type="Proteomes" id="UP000054396"/>
    </source>
</evidence>
<reference evidence="8 9" key="1">
    <citation type="submission" date="2015-12" db="EMBL/GenBank/DDBJ databases">
        <authorList>
            <person name="Shamseldin A."/>
            <person name="Moawad H."/>
            <person name="Abd El-Rahim W.M."/>
            <person name="Sadowsky M.J."/>
        </authorList>
    </citation>
    <scope>NUCLEOTIDE SEQUENCE [LARGE SCALE GENOMIC DNA]</scope>
    <source>
        <strain evidence="8 9">SJ5A-1</strain>
    </source>
</reference>
<evidence type="ECO:0000256" key="7">
    <source>
        <dbReference type="RuleBase" id="RU003879"/>
    </source>
</evidence>
<proteinExistence type="inferred from homology"/>
<dbReference type="Pfam" id="PF02472">
    <property type="entry name" value="ExbD"/>
    <property type="match status" value="1"/>
</dbReference>
<keyword evidence="5" id="KW-1133">Transmembrane helix</keyword>
<name>A0A0W7WL31_9RHOB</name>
<evidence type="ECO:0000256" key="6">
    <source>
        <dbReference type="ARBA" id="ARBA00023136"/>
    </source>
</evidence>
<protein>
    <submittedName>
        <fullName evidence="8">Indolepyruvate ferredoxin oxidoreductase</fullName>
    </submittedName>
</protein>
<comment type="caution">
    <text evidence="8">The sequence shown here is derived from an EMBL/GenBank/DDBJ whole genome shotgun (WGS) entry which is preliminary data.</text>
</comment>
<dbReference type="GO" id="GO:0022857">
    <property type="term" value="F:transmembrane transporter activity"/>
    <property type="evidence" value="ECO:0007669"/>
    <property type="project" value="InterPro"/>
</dbReference>
<evidence type="ECO:0000256" key="3">
    <source>
        <dbReference type="ARBA" id="ARBA00022475"/>
    </source>
</evidence>
<keyword evidence="8" id="KW-0670">Pyruvate</keyword>
<keyword evidence="4 7" id="KW-0812">Transmembrane</keyword>
<dbReference type="EMBL" id="LPXO01000004">
    <property type="protein sequence ID" value="KUF11238.1"/>
    <property type="molecule type" value="Genomic_DNA"/>
</dbReference>
<keyword evidence="7" id="KW-0653">Protein transport</keyword>
<dbReference type="PANTHER" id="PTHR30558:SF3">
    <property type="entry name" value="BIOPOLYMER TRANSPORT PROTEIN EXBD-RELATED"/>
    <property type="match status" value="1"/>
</dbReference>
<dbReference type="STRING" id="1685382.AVJ23_09325"/>
<evidence type="ECO:0000256" key="4">
    <source>
        <dbReference type="ARBA" id="ARBA00022692"/>
    </source>
</evidence>
<keyword evidence="6" id="KW-0472">Membrane</keyword>
<organism evidence="8 9">
    <name type="scientific">Pseudoponticoccus marisrubri</name>
    <dbReference type="NCBI Taxonomy" id="1685382"/>
    <lineage>
        <taxon>Bacteria</taxon>
        <taxon>Pseudomonadati</taxon>
        <taxon>Pseudomonadota</taxon>
        <taxon>Alphaproteobacteria</taxon>
        <taxon>Rhodobacterales</taxon>
        <taxon>Roseobacteraceae</taxon>
        <taxon>Pseudoponticoccus</taxon>
    </lineage>
</organism>
<dbReference type="Proteomes" id="UP000054396">
    <property type="component" value="Unassembled WGS sequence"/>
</dbReference>